<dbReference type="Gene3D" id="1.10.260.40">
    <property type="entry name" value="lambda repressor-like DNA-binding domains"/>
    <property type="match status" value="1"/>
</dbReference>
<evidence type="ECO:0000313" key="3">
    <source>
        <dbReference type="Proteomes" id="UP000037151"/>
    </source>
</evidence>
<dbReference type="SUPFAM" id="SSF47413">
    <property type="entry name" value="lambda repressor-like DNA-binding domains"/>
    <property type="match status" value="1"/>
</dbReference>
<dbReference type="OrthoDB" id="4273809at2"/>
<dbReference type="RefSeq" id="WP_050371347.1">
    <property type="nucleotide sequence ID" value="NZ_KQ257820.1"/>
</dbReference>
<dbReference type="SMART" id="SM00530">
    <property type="entry name" value="HTH_XRE"/>
    <property type="match status" value="1"/>
</dbReference>
<dbReference type="CDD" id="cd00093">
    <property type="entry name" value="HTH_XRE"/>
    <property type="match status" value="1"/>
</dbReference>
<dbReference type="PROSITE" id="PS50943">
    <property type="entry name" value="HTH_CROC1"/>
    <property type="match status" value="1"/>
</dbReference>
<name>A0A0L0K8B0_9ACTN</name>
<gene>
    <name evidence="2" type="ORF">IQ63_16625</name>
</gene>
<organism evidence="2 3">
    <name type="scientific">Streptomyces acidiscabies</name>
    <dbReference type="NCBI Taxonomy" id="42234"/>
    <lineage>
        <taxon>Bacteria</taxon>
        <taxon>Bacillati</taxon>
        <taxon>Actinomycetota</taxon>
        <taxon>Actinomycetes</taxon>
        <taxon>Kitasatosporales</taxon>
        <taxon>Streptomycetaceae</taxon>
        <taxon>Streptomyces</taxon>
    </lineage>
</organism>
<feature type="domain" description="HTH cro/C1-type" evidence="1">
    <location>
        <begin position="22"/>
        <end position="75"/>
    </location>
</feature>
<comment type="caution">
    <text evidence="2">The sequence shown here is derived from an EMBL/GenBank/DDBJ whole genome shotgun (WGS) entry which is preliminary data.</text>
</comment>
<proteinExistence type="predicted"/>
<sequence>MPARRPITGRSGGPRERFAQEVKKARLQKGVSLRKLAEDLGWSESLLSRMENGVLLGGPDVVEALDVYYGTGDKLLILWELAVADKNQFKLKYRPYMELEEKAVALWQYSPTTIPGLLQSAEYARAALMAGGYEGEELERQIEARLGRQRALFDPDNPVPFRSIMSEAVLRNPLRDPREWRKQLEFLLEVLDLPNANIQVLPFGTGLHRLVNTDMMFLELSGGKIVAYGESDVQSELFEETSRVAGLNRTYDALRDLAYSPAETRQFIMRLLEELPCDPST</sequence>
<accession>A0A0L0K8B0</accession>
<dbReference type="EMBL" id="JPPY01000112">
    <property type="protein sequence ID" value="KND34357.1"/>
    <property type="molecule type" value="Genomic_DNA"/>
</dbReference>
<dbReference type="InterPro" id="IPR043917">
    <property type="entry name" value="DUF5753"/>
</dbReference>
<dbReference type="PATRIC" id="fig|42234.21.peg.3424"/>
<dbReference type="InterPro" id="IPR001387">
    <property type="entry name" value="Cro/C1-type_HTH"/>
</dbReference>
<protein>
    <submittedName>
        <fullName evidence="2">DNA-binding protein</fullName>
    </submittedName>
</protein>
<dbReference type="Pfam" id="PF19054">
    <property type="entry name" value="DUF5753"/>
    <property type="match status" value="1"/>
</dbReference>
<dbReference type="Pfam" id="PF13560">
    <property type="entry name" value="HTH_31"/>
    <property type="match status" value="1"/>
</dbReference>
<dbReference type="Proteomes" id="UP000037151">
    <property type="component" value="Unassembled WGS sequence"/>
</dbReference>
<dbReference type="InterPro" id="IPR010982">
    <property type="entry name" value="Lambda_DNA-bd_dom_sf"/>
</dbReference>
<keyword evidence="2" id="KW-0238">DNA-binding</keyword>
<evidence type="ECO:0000259" key="1">
    <source>
        <dbReference type="PROSITE" id="PS50943"/>
    </source>
</evidence>
<reference evidence="3" key="1">
    <citation type="submission" date="2014-07" db="EMBL/GenBank/DDBJ databases">
        <title>Genome sequencing of plant-pathogenic Streptomyces species.</title>
        <authorList>
            <person name="Harrison J."/>
            <person name="Sapp M."/>
            <person name="Thwaites R."/>
            <person name="Studholme D.J."/>
        </authorList>
    </citation>
    <scope>NUCLEOTIDE SEQUENCE [LARGE SCALE GENOMIC DNA]</scope>
    <source>
        <strain evidence="3">NCPPB 4445</strain>
    </source>
</reference>
<dbReference type="GO" id="GO:0003677">
    <property type="term" value="F:DNA binding"/>
    <property type="evidence" value="ECO:0007669"/>
    <property type="project" value="UniProtKB-KW"/>
</dbReference>
<dbReference type="AlphaFoldDB" id="A0A0L0K8B0"/>
<evidence type="ECO:0000313" key="2">
    <source>
        <dbReference type="EMBL" id="KND34357.1"/>
    </source>
</evidence>